<dbReference type="EMBL" id="ACIS01000003">
    <property type="protein sequence ID" value="EEG09515.1"/>
    <property type="molecule type" value="Genomic_DNA"/>
</dbReference>
<dbReference type="GO" id="GO:0008379">
    <property type="term" value="F:thioredoxin peroxidase activity"/>
    <property type="evidence" value="ECO:0007669"/>
    <property type="project" value="TreeGrafter"/>
</dbReference>
<accession>B9Z270</accession>
<evidence type="ECO:0000256" key="6">
    <source>
        <dbReference type="ARBA" id="ARBA00023157"/>
    </source>
</evidence>
<comment type="catalytic activity">
    <reaction evidence="11">
        <text>a hydroperoxide + [thioredoxin]-dithiol = an alcohol + [thioredoxin]-disulfide + H2O</text>
        <dbReference type="Rhea" id="RHEA:62620"/>
        <dbReference type="Rhea" id="RHEA-COMP:10698"/>
        <dbReference type="Rhea" id="RHEA-COMP:10700"/>
        <dbReference type="ChEBI" id="CHEBI:15377"/>
        <dbReference type="ChEBI" id="CHEBI:29950"/>
        <dbReference type="ChEBI" id="CHEBI:30879"/>
        <dbReference type="ChEBI" id="CHEBI:35924"/>
        <dbReference type="ChEBI" id="CHEBI:50058"/>
        <dbReference type="EC" id="1.11.1.24"/>
    </reaction>
</comment>
<dbReference type="Pfam" id="PF00578">
    <property type="entry name" value="AhpC-TSA"/>
    <property type="match status" value="1"/>
</dbReference>
<proteinExistence type="inferred from homology"/>
<dbReference type="RefSeq" id="WP_008953475.1">
    <property type="nucleotide sequence ID" value="NZ_ACIS01000003.1"/>
</dbReference>
<keyword evidence="7" id="KW-0676">Redox-active center</keyword>
<evidence type="ECO:0000259" key="13">
    <source>
        <dbReference type="PROSITE" id="PS51352"/>
    </source>
</evidence>
<dbReference type="eggNOG" id="COG1225">
    <property type="taxonomic scope" value="Bacteria"/>
</dbReference>
<keyword evidence="15" id="KW-1185">Reference proteome</keyword>
<evidence type="ECO:0000256" key="10">
    <source>
        <dbReference type="ARBA" id="ARBA00042639"/>
    </source>
</evidence>
<dbReference type="GO" id="GO:0034599">
    <property type="term" value="P:cellular response to oxidative stress"/>
    <property type="evidence" value="ECO:0007669"/>
    <property type="project" value="TreeGrafter"/>
</dbReference>
<protein>
    <recommendedName>
        <fullName evidence="2">thioredoxin-dependent peroxiredoxin</fullName>
        <ecNumber evidence="2">1.11.1.24</ecNumber>
    </recommendedName>
    <alternativeName>
        <fullName evidence="8">Thioredoxin peroxidase</fullName>
    </alternativeName>
    <alternativeName>
        <fullName evidence="10">Thioredoxin-dependent peroxiredoxin Bcp</fullName>
    </alternativeName>
</protein>
<evidence type="ECO:0000256" key="1">
    <source>
        <dbReference type="ARBA" id="ARBA00003330"/>
    </source>
</evidence>
<sequence>MSKSDPNPYSLPPDLPVPQDDGACAHLPDRVVPDIMLTATEGEQWNLAHIAQARAVVYVYPATGVPGKDPIPDWDAIPGAPGCTLQSLGFRDHYPEFQELGYPVFGISGQRSEEQAEFKHRTLLPLVLLSDPQFQLRDRLGLPTFQAHGKEFYKRLVLVLRAGKIHRVFYPVFPPDQCAAMVLARLKETS</sequence>
<dbReference type="PROSITE" id="PS51352">
    <property type="entry name" value="THIOREDOXIN_2"/>
    <property type="match status" value="1"/>
</dbReference>
<dbReference type="EC" id="1.11.1.24" evidence="2"/>
<keyword evidence="3" id="KW-0575">Peroxidase</keyword>
<keyword evidence="6" id="KW-1015">Disulfide bond</keyword>
<dbReference type="SUPFAM" id="SSF52833">
    <property type="entry name" value="Thioredoxin-like"/>
    <property type="match status" value="1"/>
</dbReference>
<evidence type="ECO:0000256" key="12">
    <source>
        <dbReference type="SAM" id="MobiDB-lite"/>
    </source>
</evidence>
<comment type="caution">
    <text evidence="14">The sequence shown here is derived from an EMBL/GenBank/DDBJ whole genome shotgun (WGS) entry which is preliminary data.</text>
</comment>
<evidence type="ECO:0000256" key="11">
    <source>
        <dbReference type="ARBA" id="ARBA00049091"/>
    </source>
</evidence>
<keyword evidence="4" id="KW-0049">Antioxidant</keyword>
<evidence type="ECO:0000256" key="8">
    <source>
        <dbReference type="ARBA" id="ARBA00032824"/>
    </source>
</evidence>
<comment type="similarity">
    <text evidence="9">Belongs to the peroxiredoxin family. BCP/PrxQ subfamily.</text>
</comment>
<dbReference type="InterPro" id="IPR013766">
    <property type="entry name" value="Thioredoxin_domain"/>
</dbReference>
<dbReference type="PANTHER" id="PTHR42801">
    <property type="entry name" value="THIOREDOXIN-DEPENDENT PEROXIDE REDUCTASE"/>
    <property type="match status" value="1"/>
</dbReference>
<comment type="function">
    <text evidence="1">Thiol-specific peroxidase that catalyzes the reduction of hydrogen peroxide and organic hydroperoxides to water and alcohols, respectively. Plays a role in cell protection against oxidative stress by detoxifying peroxides and as sensor of hydrogen peroxide-mediated signaling events.</text>
</comment>
<evidence type="ECO:0000256" key="4">
    <source>
        <dbReference type="ARBA" id="ARBA00022862"/>
    </source>
</evidence>
<dbReference type="CDD" id="cd03017">
    <property type="entry name" value="PRX_BCP"/>
    <property type="match status" value="1"/>
</dbReference>
<dbReference type="Proteomes" id="UP000003165">
    <property type="component" value="Unassembled WGS sequence"/>
</dbReference>
<dbReference type="InterPro" id="IPR036249">
    <property type="entry name" value="Thioredoxin-like_sf"/>
</dbReference>
<evidence type="ECO:0000256" key="9">
    <source>
        <dbReference type="ARBA" id="ARBA00038489"/>
    </source>
</evidence>
<dbReference type="Gene3D" id="3.40.30.10">
    <property type="entry name" value="Glutaredoxin"/>
    <property type="match status" value="1"/>
</dbReference>
<keyword evidence="5" id="KW-0560">Oxidoreductase</keyword>
<dbReference type="AlphaFoldDB" id="B9Z270"/>
<gene>
    <name evidence="14" type="ORF">FuraDRAFT_1455</name>
</gene>
<dbReference type="InterPro" id="IPR050924">
    <property type="entry name" value="Peroxiredoxin_BCP/PrxQ"/>
</dbReference>
<feature type="region of interest" description="Disordered" evidence="12">
    <location>
        <begin position="1"/>
        <end position="22"/>
    </location>
</feature>
<reference evidence="14 15" key="1">
    <citation type="submission" date="2009-02" db="EMBL/GenBank/DDBJ databases">
        <title>Sequencing of the draft genome and assembly of Lutiella nitroferrum 2002.</title>
        <authorList>
            <consortium name="US DOE Joint Genome Institute (JGI-PGF)"/>
            <person name="Lucas S."/>
            <person name="Copeland A."/>
            <person name="Lapidus A."/>
            <person name="Glavina del Rio T."/>
            <person name="Tice H."/>
            <person name="Bruce D."/>
            <person name="Goodwin L."/>
            <person name="Pitluck S."/>
            <person name="Larimer F."/>
            <person name="Land M.L."/>
            <person name="Hauser L."/>
            <person name="Coates J.D."/>
        </authorList>
    </citation>
    <scope>NUCLEOTIDE SEQUENCE [LARGE SCALE GENOMIC DNA]</scope>
    <source>
        <strain evidence="14 15">2002</strain>
    </source>
</reference>
<dbReference type="GO" id="GO:0005737">
    <property type="term" value="C:cytoplasm"/>
    <property type="evidence" value="ECO:0007669"/>
    <property type="project" value="TreeGrafter"/>
</dbReference>
<evidence type="ECO:0000313" key="14">
    <source>
        <dbReference type="EMBL" id="EEG09515.1"/>
    </source>
</evidence>
<evidence type="ECO:0000313" key="15">
    <source>
        <dbReference type="Proteomes" id="UP000003165"/>
    </source>
</evidence>
<feature type="domain" description="Thioredoxin" evidence="13">
    <location>
        <begin position="26"/>
        <end position="190"/>
    </location>
</feature>
<evidence type="ECO:0000256" key="5">
    <source>
        <dbReference type="ARBA" id="ARBA00023002"/>
    </source>
</evidence>
<name>B9Z270_9NEIS</name>
<evidence type="ECO:0000256" key="2">
    <source>
        <dbReference type="ARBA" id="ARBA00013017"/>
    </source>
</evidence>
<dbReference type="InterPro" id="IPR000866">
    <property type="entry name" value="AhpC/TSA"/>
</dbReference>
<evidence type="ECO:0000256" key="3">
    <source>
        <dbReference type="ARBA" id="ARBA00022559"/>
    </source>
</evidence>
<dbReference type="GO" id="GO:0045454">
    <property type="term" value="P:cell redox homeostasis"/>
    <property type="evidence" value="ECO:0007669"/>
    <property type="project" value="TreeGrafter"/>
</dbReference>
<dbReference type="PANTHER" id="PTHR42801:SF21">
    <property type="entry name" value="BCPB PROTEIN"/>
    <property type="match status" value="1"/>
</dbReference>
<organism evidence="14 15">
    <name type="scientific">Pseudogulbenkiania ferrooxidans 2002</name>
    <dbReference type="NCBI Taxonomy" id="279714"/>
    <lineage>
        <taxon>Bacteria</taxon>
        <taxon>Pseudomonadati</taxon>
        <taxon>Pseudomonadota</taxon>
        <taxon>Betaproteobacteria</taxon>
        <taxon>Neisseriales</taxon>
        <taxon>Chromobacteriaceae</taxon>
        <taxon>Pseudogulbenkiania</taxon>
    </lineage>
</organism>
<evidence type="ECO:0000256" key="7">
    <source>
        <dbReference type="ARBA" id="ARBA00023284"/>
    </source>
</evidence>